<sequence length="210" mass="23654">MLNLNHVYVTLDGYTLYYHFSVKAKEIVAIQGASGVGKTTLLNVIAGFIAPDEGQIVWDNTELTALPVDRRPVAMLFQDHNLFEHLTVMDNLRLGFDQEAPEHLIKQSALTLGVSEHLTKKPHQLSGGQRQRIGLLRTLLRPEPIILLDEPFAELDPTTRELAGNWVREIAKSAKKTVLLVTHQHEDVERVADRRIELRYPEAPLDTAKA</sequence>
<evidence type="ECO:0000313" key="9">
    <source>
        <dbReference type="EMBL" id="MDO6451936.1"/>
    </source>
</evidence>
<evidence type="ECO:0000256" key="7">
    <source>
        <dbReference type="ARBA" id="ARBA00023136"/>
    </source>
</evidence>
<dbReference type="PROSITE" id="PS50893">
    <property type="entry name" value="ABC_TRANSPORTER_2"/>
    <property type="match status" value="1"/>
</dbReference>
<evidence type="ECO:0000256" key="2">
    <source>
        <dbReference type="ARBA" id="ARBA00022475"/>
    </source>
</evidence>
<dbReference type="InterPro" id="IPR003439">
    <property type="entry name" value="ABC_transporter-like_ATP-bd"/>
</dbReference>
<dbReference type="PANTHER" id="PTHR42781:SF1">
    <property type="entry name" value="THIAMINE IMPORT ATP-BINDING PROTEIN THIQ"/>
    <property type="match status" value="1"/>
</dbReference>
<dbReference type="SMART" id="SM00382">
    <property type="entry name" value="AAA"/>
    <property type="match status" value="1"/>
</dbReference>
<keyword evidence="7" id="KW-0472">Membrane</keyword>
<feature type="domain" description="ABC transporter" evidence="8">
    <location>
        <begin position="2"/>
        <end position="210"/>
    </location>
</feature>
<evidence type="ECO:0000313" key="10">
    <source>
        <dbReference type="Proteomes" id="UP001169862"/>
    </source>
</evidence>
<evidence type="ECO:0000256" key="3">
    <source>
        <dbReference type="ARBA" id="ARBA00022519"/>
    </source>
</evidence>
<keyword evidence="4" id="KW-0547">Nucleotide-binding</keyword>
<dbReference type="InterPro" id="IPR050093">
    <property type="entry name" value="ABC_SmlMolc_Importer"/>
</dbReference>
<dbReference type="Gene3D" id="3.40.50.300">
    <property type="entry name" value="P-loop containing nucleotide triphosphate hydrolases"/>
    <property type="match status" value="1"/>
</dbReference>
<evidence type="ECO:0000256" key="1">
    <source>
        <dbReference type="ARBA" id="ARBA00022448"/>
    </source>
</evidence>
<dbReference type="RefSeq" id="WP_303495289.1">
    <property type="nucleotide sequence ID" value="NZ_JAUOPG010000001.1"/>
</dbReference>
<dbReference type="InterPro" id="IPR003593">
    <property type="entry name" value="AAA+_ATPase"/>
</dbReference>
<keyword evidence="2" id="KW-1003">Cell membrane</keyword>
<dbReference type="AlphaFoldDB" id="A0AAW7XDV7"/>
<gene>
    <name evidence="9" type="ORF">Q4490_00030</name>
</gene>
<dbReference type="Pfam" id="PF00005">
    <property type="entry name" value="ABC_tran"/>
    <property type="match status" value="1"/>
</dbReference>
<organism evidence="9 10">
    <name type="scientific">Neptunomonas phycophila</name>
    <dbReference type="NCBI Taxonomy" id="1572645"/>
    <lineage>
        <taxon>Bacteria</taxon>
        <taxon>Pseudomonadati</taxon>
        <taxon>Pseudomonadota</taxon>
        <taxon>Gammaproteobacteria</taxon>
        <taxon>Oceanospirillales</taxon>
        <taxon>Oceanospirillaceae</taxon>
        <taxon>Neptunomonas</taxon>
    </lineage>
</organism>
<protein>
    <submittedName>
        <fullName evidence="9">ATP-binding cassette domain-containing protein</fullName>
    </submittedName>
</protein>
<dbReference type="InterPro" id="IPR027417">
    <property type="entry name" value="P-loop_NTPase"/>
</dbReference>
<keyword evidence="1" id="KW-0813">Transport</keyword>
<dbReference type="PROSITE" id="PS00211">
    <property type="entry name" value="ABC_TRANSPORTER_1"/>
    <property type="match status" value="1"/>
</dbReference>
<evidence type="ECO:0000256" key="4">
    <source>
        <dbReference type="ARBA" id="ARBA00022741"/>
    </source>
</evidence>
<evidence type="ECO:0000256" key="6">
    <source>
        <dbReference type="ARBA" id="ARBA00022967"/>
    </source>
</evidence>
<evidence type="ECO:0000259" key="8">
    <source>
        <dbReference type="PROSITE" id="PS50893"/>
    </source>
</evidence>
<reference evidence="9" key="1">
    <citation type="submission" date="2023-07" db="EMBL/GenBank/DDBJ databases">
        <title>Genome content predicts the carbon catabolic preferences of heterotrophic bacteria.</title>
        <authorList>
            <person name="Gralka M."/>
        </authorList>
    </citation>
    <scope>NUCLEOTIDE SEQUENCE</scope>
    <source>
        <strain evidence="9">I2M16</strain>
    </source>
</reference>
<keyword evidence="6" id="KW-1278">Translocase</keyword>
<dbReference type="PANTHER" id="PTHR42781">
    <property type="entry name" value="SPERMIDINE/PUTRESCINE IMPORT ATP-BINDING PROTEIN POTA"/>
    <property type="match status" value="1"/>
</dbReference>
<proteinExistence type="predicted"/>
<dbReference type="InterPro" id="IPR017871">
    <property type="entry name" value="ABC_transporter-like_CS"/>
</dbReference>
<dbReference type="Proteomes" id="UP001169862">
    <property type="component" value="Unassembled WGS sequence"/>
</dbReference>
<accession>A0AAW7XDV7</accession>
<dbReference type="GO" id="GO:0016887">
    <property type="term" value="F:ATP hydrolysis activity"/>
    <property type="evidence" value="ECO:0007669"/>
    <property type="project" value="InterPro"/>
</dbReference>
<keyword evidence="5 9" id="KW-0067">ATP-binding</keyword>
<dbReference type="GO" id="GO:0005524">
    <property type="term" value="F:ATP binding"/>
    <property type="evidence" value="ECO:0007669"/>
    <property type="project" value="UniProtKB-KW"/>
</dbReference>
<dbReference type="SUPFAM" id="SSF52540">
    <property type="entry name" value="P-loop containing nucleoside triphosphate hydrolases"/>
    <property type="match status" value="1"/>
</dbReference>
<evidence type="ECO:0000256" key="5">
    <source>
        <dbReference type="ARBA" id="ARBA00022840"/>
    </source>
</evidence>
<keyword evidence="3" id="KW-0997">Cell inner membrane</keyword>
<name>A0AAW7XDV7_9GAMM</name>
<dbReference type="EMBL" id="JAUOPG010000001">
    <property type="protein sequence ID" value="MDO6451936.1"/>
    <property type="molecule type" value="Genomic_DNA"/>
</dbReference>
<comment type="caution">
    <text evidence="9">The sequence shown here is derived from an EMBL/GenBank/DDBJ whole genome shotgun (WGS) entry which is preliminary data.</text>
</comment>